<gene>
    <name evidence="1" type="ORF">TPR58_14805</name>
</gene>
<dbReference type="EMBL" id="JBDIZK010000008">
    <property type="protein sequence ID" value="MEN3748443.1"/>
    <property type="molecule type" value="Genomic_DNA"/>
</dbReference>
<accession>A0ABV0BA56</accession>
<dbReference type="Proteomes" id="UP001427805">
    <property type="component" value="Unassembled WGS sequence"/>
</dbReference>
<evidence type="ECO:0000313" key="1">
    <source>
        <dbReference type="EMBL" id="MEN3748443.1"/>
    </source>
</evidence>
<evidence type="ECO:0000313" key="2">
    <source>
        <dbReference type="Proteomes" id="UP001427805"/>
    </source>
</evidence>
<comment type="caution">
    <text evidence="1">The sequence shown here is derived from an EMBL/GenBank/DDBJ whole genome shotgun (WGS) entry which is preliminary data.</text>
</comment>
<name>A0ABV0BA56_9SPHN</name>
<keyword evidence="2" id="KW-1185">Reference proteome</keyword>
<dbReference type="RefSeq" id="WP_346247469.1">
    <property type="nucleotide sequence ID" value="NZ_JBDIZK010000008.1"/>
</dbReference>
<reference evidence="1 2" key="1">
    <citation type="submission" date="2024-05" db="EMBL/GenBank/DDBJ databases">
        <title>Sphingomonas sp. HF-S3 16S ribosomal RNA gene Genome sequencing and assembly.</title>
        <authorList>
            <person name="Lee H."/>
        </authorList>
    </citation>
    <scope>NUCLEOTIDE SEQUENCE [LARGE SCALE GENOMIC DNA]</scope>
    <source>
        <strain evidence="1 2">HF-S3</strain>
    </source>
</reference>
<proteinExistence type="predicted"/>
<organism evidence="1 2">
    <name type="scientific">Sphingomonas rustica</name>
    <dbReference type="NCBI Taxonomy" id="3103142"/>
    <lineage>
        <taxon>Bacteria</taxon>
        <taxon>Pseudomonadati</taxon>
        <taxon>Pseudomonadota</taxon>
        <taxon>Alphaproteobacteria</taxon>
        <taxon>Sphingomonadales</taxon>
        <taxon>Sphingomonadaceae</taxon>
        <taxon>Sphingomonas</taxon>
    </lineage>
</organism>
<sequence length="174" mass="18927">MITSLALAVLAATGLTPATRPAQGAVTSDAHPANAQATCPGGDFESFLQAFISSADVRRKYTPATLEERSFAAPSRPGAARPVNPEAFEITMVDYSWADRASVVRWEKDQTPFTELTISISDLPGGAGRIEYRPGLFKDEGEGDGRTLIRHTGKPRAYVFNRVGDCWRLAQWLK</sequence>
<evidence type="ECO:0008006" key="3">
    <source>
        <dbReference type="Google" id="ProtNLM"/>
    </source>
</evidence>
<protein>
    <recommendedName>
        <fullName evidence="3">Lipoprotein</fullName>
    </recommendedName>
</protein>